<accession>A0A239GUB2</accession>
<name>A0A239GUB2_9ACTN</name>
<proteinExistence type="predicted"/>
<reference evidence="2 3" key="1">
    <citation type="submission" date="2017-06" db="EMBL/GenBank/DDBJ databases">
        <authorList>
            <person name="Kim H.J."/>
            <person name="Triplett B.A."/>
        </authorList>
    </citation>
    <scope>NUCLEOTIDE SEQUENCE [LARGE SCALE GENOMIC DNA]</scope>
    <source>
        <strain evidence="2 3">CGMCC 4.5593</strain>
    </source>
</reference>
<gene>
    <name evidence="2" type="ORF">SAMN05421812_101528</name>
</gene>
<dbReference type="EMBL" id="FZPH01000001">
    <property type="protein sequence ID" value="SNS71654.1"/>
    <property type="molecule type" value="Genomic_DNA"/>
</dbReference>
<feature type="compositionally biased region" description="Low complexity" evidence="1">
    <location>
        <begin position="15"/>
        <end position="35"/>
    </location>
</feature>
<sequence length="58" mass="5675">MTANHDHASLFLAADGAAGDAAGEPGPAPDGGAEAMRQLLDPFAVQPAPTAEDSATSN</sequence>
<evidence type="ECO:0000256" key="1">
    <source>
        <dbReference type="SAM" id="MobiDB-lite"/>
    </source>
</evidence>
<dbReference type="AlphaFoldDB" id="A0A239GUB2"/>
<dbReference type="Proteomes" id="UP000198362">
    <property type="component" value="Unassembled WGS sequence"/>
</dbReference>
<keyword evidence="3" id="KW-1185">Reference proteome</keyword>
<organism evidence="2 3">
    <name type="scientific">Asanoa hainanensis</name>
    <dbReference type="NCBI Taxonomy" id="560556"/>
    <lineage>
        <taxon>Bacteria</taxon>
        <taxon>Bacillati</taxon>
        <taxon>Actinomycetota</taxon>
        <taxon>Actinomycetes</taxon>
        <taxon>Micromonosporales</taxon>
        <taxon>Micromonosporaceae</taxon>
        <taxon>Asanoa</taxon>
    </lineage>
</organism>
<evidence type="ECO:0000313" key="3">
    <source>
        <dbReference type="Proteomes" id="UP000198362"/>
    </source>
</evidence>
<dbReference type="RefSeq" id="WP_179266021.1">
    <property type="nucleotide sequence ID" value="NZ_FZPH01000001.1"/>
</dbReference>
<protein>
    <submittedName>
        <fullName evidence="2">Uncharacterized protein</fullName>
    </submittedName>
</protein>
<feature type="region of interest" description="Disordered" evidence="1">
    <location>
        <begin position="15"/>
        <end position="58"/>
    </location>
</feature>
<evidence type="ECO:0000313" key="2">
    <source>
        <dbReference type="EMBL" id="SNS71654.1"/>
    </source>
</evidence>